<dbReference type="InterPro" id="IPR029071">
    <property type="entry name" value="Ubiquitin-like_domsf"/>
</dbReference>
<protein>
    <submittedName>
        <fullName evidence="4">SEP-domain-containing protein</fullName>
    </submittedName>
</protein>
<evidence type="ECO:0000313" key="4">
    <source>
        <dbReference type="EMBL" id="KAJ3787083.1"/>
    </source>
</evidence>
<dbReference type="SUPFAM" id="SSF54236">
    <property type="entry name" value="Ubiquitin-like"/>
    <property type="match status" value="1"/>
</dbReference>
<dbReference type="Pfam" id="PF00789">
    <property type="entry name" value="UBX"/>
    <property type="match status" value="1"/>
</dbReference>
<dbReference type="InterPro" id="IPR036241">
    <property type="entry name" value="NSFL1C_SEP_dom_sf"/>
</dbReference>
<organism evidence="4 5">
    <name type="scientific">Lentinula aff. detonsa</name>
    <dbReference type="NCBI Taxonomy" id="2804958"/>
    <lineage>
        <taxon>Eukaryota</taxon>
        <taxon>Fungi</taxon>
        <taxon>Dikarya</taxon>
        <taxon>Basidiomycota</taxon>
        <taxon>Agaricomycotina</taxon>
        <taxon>Agaricomycetes</taxon>
        <taxon>Agaricomycetidae</taxon>
        <taxon>Agaricales</taxon>
        <taxon>Marasmiineae</taxon>
        <taxon>Omphalotaceae</taxon>
        <taxon>Lentinula</taxon>
    </lineage>
</organism>
<feature type="region of interest" description="Disordered" evidence="1">
    <location>
        <begin position="1"/>
        <end position="95"/>
    </location>
</feature>
<keyword evidence="5" id="KW-1185">Reference proteome</keyword>
<evidence type="ECO:0000259" key="3">
    <source>
        <dbReference type="PROSITE" id="PS51399"/>
    </source>
</evidence>
<dbReference type="EMBL" id="MU793299">
    <property type="protein sequence ID" value="KAJ3787083.1"/>
    <property type="molecule type" value="Genomic_DNA"/>
</dbReference>
<evidence type="ECO:0000313" key="5">
    <source>
        <dbReference type="Proteomes" id="UP001163798"/>
    </source>
</evidence>
<dbReference type="GO" id="GO:0043130">
    <property type="term" value="F:ubiquitin binding"/>
    <property type="evidence" value="ECO:0007669"/>
    <property type="project" value="TreeGrafter"/>
</dbReference>
<gene>
    <name evidence="4" type="ORF">GGU10DRAFT_265681</name>
</gene>
<feature type="compositionally biased region" description="Low complexity" evidence="1">
    <location>
        <begin position="57"/>
        <end position="66"/>
    </location>
</feature>
<sequence>GHDSDDDEDDGQGESWFAGGERSGISVQNPDRPGAGRGGDAVPGGNMVRDILRRAAEGGVPAPAEPVSRRFFGGGHTLGSDEVESTYLPDPSQRRGEPEAILLDSTTLIRLHATEEPIIRHLTFWRDGFTVEDGSLMRYDDPAHASILAEIQSGQVRAPPSLLNINPGDPVELRVAKRTNEDFVPPKPDAFSGSGHRLGAPVPEFAGASSSGGLVLPGSFTDTPSVPSSTMAEPTSVNAKFEVDQSKPMTSVQIRLTDGTRMVCRMNLTHTVLDLRNFINASRPENLTRPYTIGTSFPNRTLDDLNVTIEQAGLKNSVVVQKWE</sequence>
<dbReference type="Proteomes" id="UP001163798">
    <property type="component" value="Unassembled WGS sequence"/>
</dbReference>
<dbReference type="GO" id="GO:0000045">
    <property type="term" value="P:autophagosome assembly"/>
    <property type="evidence" value="ECO:0007669"/>
    <property type="project" value="TreeGrafter"/>
</dbReference>
<dbReference type="GO" id="GO:0043161">
    <property type="term" value="P:proteasome-mediated ubiquitin-dependent protein catabolic process"/>
    <property type="evidence" value="ECO:0007669"/>
    <property type="project" value="TreeGrafter"/>
</dbReference>
<evidence type="ECO:0000256" key="1">
    <source>
        <dbReference type="SAM" id="MobiDB-lite"/>
    </source>
</evidence>
<dbReference type="InterPro" id="IPR012989">
    <property type="entry name" value="SEP_domain"/>
</dbReference>
<dbReference type="SMART" id="SM00553">
    <property type="entry name" value="SEP"/>
    <property type="match status" value="1"/>
</dbReference>
<dbReference type="PROSITE" id="PS51399">
    <property type="entry name" value="SEP"/>
    <property type="match status" value="1"/>
</dbReference>
<dbReference type="Gene3D" id="3.30.420.210">
    <property type="entry name" value="SEP domain"/>
    <property type="match status" value="1"/>
</dbReference>
<dbReference type="GO" id="GO:0031468">
    <property type="term" value="P:nuclear membrane reassembly"/>
    <property type="evidence" value="ECO:0007669"/>
    <property type="project" value="TreeGrafter"/>
</dbReference>
<accession>A0AA38NMK3</accession>
<comment type="caution">
    <text evidence="4">The sequence shown here is derived from an EMBL/GenBank/DDBJ whole genome shotgun (WGS) entry which is preliminary data.</text>
</comment>
<dbReference type="SMART" id="SM00166">
    <property type="entry name" value="UBX"/>
    <property type="match status" value="1"/>
</dbReference>
<feature type="non-terminal residue" evidence="4">
    <location>
        <position position="1"/>
    </location>
</feature>
<dbReference type="FunFam" id="3.30.420.210:FF:000002">
    <property type="entry name" value="UBX domain-containing protein 1"/>
    <property type="match status" value="1"/>
</dbReference>
<dbReference type="GO" id="GO:0007030">
    <property type="term" value="P:Golgi organization"/>
    <property type="evidence" value="ECO:0007669"/>
    <property type="project" value="TreeGrafter"/>
</dbReference>
<dbReference type="PROSITE" id="PS50033">
    <property type="entry name" value="UBX"/>
    <property type="match status" value="1"/>
</dbReference>
<dbReference type="PANTHER" id="PTHR23333:SF20">
    <property type="entry name" value="NSFL1 COFACTOR P47"/>
    <property type="match status" value="1"/>
</dbReference>
<dbReference type="AlphaFoldDB" id="A0AA38NMK3"/>
<reference evidence="4" key="1">
    <citation type="submission" date="2022-08" db="EMBL/GenBank/DDBJ databases">
        <authorList>
            <consortium name="DOE Joint Genome Institute"/>
            <person name="Min B."/>
            <person name="Riley R."/>
            <person name="Sierra-Patev S."/>
            <person name="Naranjo-Ortiz M."/>
            <person name="Looney B."/>
            <person name="Konkel Z."/>
            <person name="Slot J.C."/>
            <person name="Sakamoto Y."/>
            <person name="Steenwyk J.L."/>
            <person name="Rokas A."/>
            <person name="Carro J."/>
            <person name="Camarero S."/>
            <person name="Ferreira P."/>
            <person name="Molpeceres G."/>
            <person name="Ruiz-Duenas F.J."/>
            <person name="Serrano A."/>
            <person name="Henrissat B."/>
            <person name="Drula E."/>
            <person name="Hughes K.W."/>
            <person name="Mata J.L."/>
            <person name="Ishikawa N.K."/>
            <person name="Vargas-Isla R."/>
            <person name="Ushijima S."/>
            <person name="Smith C.A."/>
            <person name="Ahrendt S."/>
            <person name="Andreopoulos W."/>
            <person name="He G."/>
            <person name="Labutti K."/>
            <person name="Lipzen A."/>
            <person name="Ng V."/>
            <person name="Sandor L."/>
            <person name="Barry K."/>
            <person name="Martinez A.T."/>
            <person name="Xiao Y."/>
            <person name="Gibbons J.G."/>
            <person name="Terashima K."/>
            <person name="Hibbett D.S."/>
            <person name="Grigoriev I.V."/>
        </authorList>
    </citation>
    <scope>NUCLEOTIDE SEQUENCE</scope>
    <source>
        <strain evidence="4">TFB10291</strain>
    </source>
</reference>
<feature type="domain" description="UBX" evidence="2">
    <location>
        <begin position="245"/>
        <end position="322"/>
    </location>
</feature>
<feature type="compositionally biased region" description="Acidic residues" evidence="1">
    <location>
        <begin position="1"/>
        <end position="12"/>
    </location>
</feature>
<dbReference type="InterPro" id="IPR001012">
    <property type="entry name" value="UBX_dom"/>
</dbReference>
<dbReference type="PANTHER" id="PTHR23333">
    <property type="entry name" value="UBX DOMAIN CONTAINING PROTEIN"/>
    <property type="match status" value="1"/>
</dbReference>
<feature type="domain" description="SEP" evidence="3">
    <location>
        <begin position="117"/>
        <end position="184"/>
    </location>
</feature>
<dbReference type="GO" id="GO:0005634">
    <property type="term" value="C:nucleus"/>
    <property type="evidence" value="ECO:0007669"/>
    <property type="project" value="TreeGrafter"/>
</dbReference>
<dbReference type="Gene3D" id="3.10.20.90">
    <property type="entry name" value="Phosphatidylinositol 3-kinase Catalytic Subunit, Chain A, domain 1"/>
    <property type="match status" value="1"/>
</dbReference>
<dbReference type="GO" id="GO:0061025">
    <property type="term" value="P:membrane fusion"/>
    <property type="evidence" value="ECO:0007669"/>
    <property type="project" value="TreeGrafter"/>
</dbReference>
<dbReference type="Pfam" id="PF08059">
    <property type="entry name" value="SEP"/>
    <property type="match status" value="1"/>
</dbReference>
<name>A0AA38NMK3_9AGAR</name>
<dbReference type="GO" id="GO:0005829">
    <property type="term" value="C:cytosol"/>
    <property type="evidence" value="ECO:0007669"/>
    <property type="project" value="TreeGrafter"/>
</dbReference>
<dbReference type="SUPFAM" id="SSF102848">
    <property type="entry name" value="NSFL1 (p97 ATPase) cofactor p47, SEP domain"/>
    <property type="match status" value="1"/>
</dbReference>
<dbReference type="CDD" id="cd01770">
    <property type="entry name" value="UBX_UBXN2"/>
    <property type="match status" value="1"/>
</dbReference>
<evidence type="ECO:0000259" key="2">
    <source>
        <dbReference type="PROSITE" id="PS50033"/>
    </source>
</evidence>
<proteinExistence type="predicted"/>